<dbReference type="EC" id="2.8.3.16" evidence="2"/>
<dbReference type="RefSeq" id="WP_062022943.1">
    <property type="nucleotide sequence ID" value="NZ_LQQC01000012.1"/>
</dbReference>
<dbReference type="Pfam" id="PF02515">
    <property type="entry name" value="CoA_transf_3"/>
    <property type="match status" value="1"/>
</dbReference>
<evidence type="ECO:0000313" key="3">
    <source>
        <dbReference type="Proteomes" id="UP000243589"/>
    </source>
</evidence>
<reference evidence="2 3" key="1">
    <citation type="submission" date="2016-01" db="EMBL/GenBank/DDBJ databases">
        <title>Use of Whole Genome Sequencing to ascertain that Brevibacterium massiliense (Roux, Raoult 2009) is a later heterotypic synonym of Brevibacterium ravenspurgense (Mages 2008).</title>
        <authorList>
            <person name="Bernier A.-M."/>
            <person name="Burdz T."/>
            <person name="Huynh C."/>
            <person name="Pachecho A.L."/>
            <person name="Wiebe D."/>
            <person name="Bonner C."/>
            <person name="Bernard K."/>
        </authorList>
    </citation>
    <scope>NUCLEOTIDE SEQUENCE [LARGE SCALE GENOMIC DNA]</scope>
    <source>
        <strain evidence="2 3">CCUG56047</strain>
    </source>
</reference>
<evidence type="ECO:0000256" key="1">
    <source>
        <dbReference type="SAM" id="MobiDB-lite"/>
    </source>
</evidence>
<dbReference type="Gene3D" id="3.30.1540.10">
    <property type="entry name" value="formyl-coa transferase, domain 3"/>
    <property type="match status" value="1"/>
</dbReference>
<dbReference type="InterPro" id="IPR050509">
    <property type="entry name" value="CoA-transferase_III"/>
</dbReference>
<dbReference type="InterPro" id="IPR023606">
    <property type="entry name" value="CoA-Trfase_III_dom_1_sf"/>
</dbReference>
<dbReference type="InterPro" id="IPR003673">
    <property type="entry name" value="CoA-Trfase_fam_III"/>
</dbReference>
<accession>A0A150H5X3</accession>
<sequence length="374" mass="40272">MTQHSSARGNTESGAAGPLAGLKVVEFTGLGPGPHAAMILADLGADVVRIDRPGNAKKSDVTARGRRIVEADLKDPAAIKGVLELLDRADVLIEGFRPGVMERLGLGPDVLLERNPGLVYGRMTGWGQDGPLADRAGHDMGYIARTGMASLIGSADSAPVPPLNLVGDFGGGSMFLVTGILAALFERSSTGRGQVIDAAIVDGTATLATMLWALKDTGMWQDARGRNFLDGSQPSYSYYRTSDGEYLAVAPLEPQFFEELREHLGLPEWTQKGRFDPRKFDEVHQLIADTIAQHPLAHWTEVFDPTDACVAPVWSMEQALDDPQLKARGTYTEVDGVTQPRPAPRFSAHGRLDPRPVSKEAQPIDTVVRGWSVD</sequence>
<name>A0A150H5X3_9MICO</name>
<dbReference type="PANTHER" id="PTHR48228">
    <property type="entry name" value="SUCCINYL-COA--D-CITRAMALATE COA-TRANSFERASE"/>
    <property type="match status" value="1"/>
</dbReference>
<feature type="region of interest" description="Disordered" evidence="1">
    <location>
        <begin position="335"/>
        <end position="357"/>
    </location>
</feature>
<dbReference type="EMBL" id="LQQC01000012">
    <property type="protein sequence ID" value="KXZ57453.1"/>
    <property type="molecule type" value="Genomic_DNA"/>
</dbReference>
<dbReference type="GO" id="GO:0033608">
    <property type="term" value="F:formyl-CoA transferase activity"/>
    <property type="evidence" value="ECO:0007669"/>
    <property type="project" value="UniProtKB-EC"/>
</dbReference>
<keyword evidence="3" id="KW-1185">Reference proteome</keyword>
<evidence type="ECO:0000313" key="2">
    <source>
        <dbReference type="EMBL" id="KXZ57453.1"/>
    </source>
</evidence>
<protein>
    <submittedName>
        <fullName evidence="2">Formyl-coenzyme A transferase</fullName>
        <ecNumber evidence="2">2.8.3.16</ecNumber>
    </submittedName>
</protein>
<dbReference type="InterPro" id="IPR044855">
    <property type="entry name" value="CoA-Trfase_III_dom3_sf"/>
</dbReference>
<comment type="caution">
    <text evidence="2">The sequence shown here is derived from an EMBL/GenBank/DDBJ whole genome shotgun (WGS) entry which is preliminary data.</text>
</comment>
<dbReference type="PATRIC" id="fig|479117.4.peg.1959"/>
<proteinExistence type="predicted"/>
<dbReference type="Proteomes" id="UP000243589">
    <property type="component" value="Unassembled WGS sequence"/>
</dbReference>
<organism evidence="2 3">
    <name type="scientific">Brevibacterium ravenspurgense</name>
    <dbReference type="NCBI Taxonomy" id="479117"/>
    <lineage>
        <taxon>Bacteria</taxon>
        <taxon>Bacillati</taxon>
        <taxon>Actinomycetota</taxon>
        <taxon>Actinomycetes</taxon>
        <taxon>Micrococcales</taxon>
        <taxon>Brevibacteriaceae</taxon>
        <taxon>Brevibacterium</taxon>
    </lineage>
</organism>
<dbReference type="Gene3D" id="3.40.50.10540">
    <property type="entry name" value="Crotonobetainyl-coa:carnitine coa-transferase, domain 1"/>
    <property type="match status" value="1"/>
</dbReference>
<dbReference type="SUPFAM" id="SSF89796">
    <property type="entry name" value="CoA-transferase family III (CaiB/BaiF)"/>
    <property type="match status" value="1"/>
</dbReference>
<keyword evidence="2" id="KW-0808">Transferase</keyword>
<dbReference type="AlphaFoldDB" id="A0A150H5X3"/>
<dbReference type="PANTHER" id="PTHR48228:SF5">
    <property type="entry name" value="ALPHA-METHYLACYL-COA RACEMASE"/>
    <property type="match status" value="1"/>
</dbReference>
<gene>
    <name evidence="2" type="primary">frc_2</name>
    <name evidence="2" type="ORF">Bravens_01975</name>
</gene>